<keyword evidence="3" id="KW-1185">Reference proteome</keyword>
<evidence type="ECO:0000313" key="2">
    <source>
        <dbReference type="EMBL" id="MVS99801.1"/>
    </source>
</evidence>
<comment type="caution">
    <text evidence="2">The sequence shown here is derived from an EMBL/GenBank/DDBJ whole genome shotgun (WGS) entry which is preliminary data.</text>
</comment>
<reference evidence="2 3" key="1">
    <citation type="submission" date="2019-12" db="EMBL/GenBank/DDBJ databases">
        <title>Devosia maris sp. nov., isolated from the deep seawater.</title>
        <authorList>
            <person name="Liu Y."/>
        </authorList>
    </citation>
    <scope>NUCLEOTIDE SEQUENCE [LARGE SCALE GENOMIC DNA]</scope>
    <source>
        <strain evidence="2 3">L53-10-65</strain>
    </source>
</reference>
<evidence type="ECO:0000313" key="3">
    <source>
        <dbReference type="Proteomes" id="UP000438106"/>
    </source>
</evidence>
<sequence>MARYTSPFDGAPWTRQYEDADGNLAFTIEARALTPLRARIADGCAGVCIAYHVVMGVVFGIREANPWWTIVMTGGALAGQGIIRSWIGEMFERRALMTITTDSFAVQRRRFGRWERFDRRHAHRFALVPHDKARREQAEHDYEQRVDQARGRPQFRTPYYQESYIVTFEYLGQRHDLMAVYGRKTALAILARLKACDEVVEAQARKGKGVALTPAQEWGEQPGDIPEHA</sequence>
<feature type="transmembrane region" description="Helical" evidence="1">
    <location>
        <begin position="67"/>
        <end position="87"/>
    </location>
</feature>
<protein>
    <submittedName>
        <fullName evidence="2">Uncharacterized protein</fullName>
    </submittedName>
</protein>
<dbReference type="AlphaFoldDB" id="A0A7X3K3Y8"/>
<dbReference type="Proteomes" id="UP000438106">
    <property type="component" value="Unassembled WGS sequence"/>
</dbReference>
<feature type="transmembrane region" description="Helical" evidence="1">
    <location>
        <begin position="40"/>
        <end position="61"/>
    </location>
</feature>
<dbReference type="EMBL" id="WQRF01000003">
    <property type="protein sequence ID" value="MVS99801.1"/>
    <property type="molecule type" value="Genomic_DNA"/>
</dbReference>
<organism evidence="2 3">
    <name type="scientific">Devosia marina</name>
    <dbReference type="NCBI Taxonomy" id="2683198"/>
    <lineage>
        <taxon>Bacteria</taxon>
        <taxon>Pseudomonadati</taxon>
        <taxon>Pseudomonadota</taxon>
        <taxon>Alphaproteobacteria</taxon>
        <taxon>Hyphomicrobiales</taxon>
        <taxon>Devosiaceae</taxon>
        <taxon>Devosia</taxon>
    </lineage>
</organism>
<name>A0A7X3K3Y8_9HYPH</name>
<gene>
    <name evidence="2" type="ORF">GO014_12280</name>
</gene>
<keyword evidence="1" id="KW-0472">Membrane</keyword>
<proteinExistence type="predicted"/>
<keyword evidence="1" id="KW-1133">Transmembrane helix</keyword>
<accession>A0A7X3K3Y8</accession>
<keyword evidence="1" id="KW-0812">Transmembrane</keyword>
<dbReference type="RefSeq" id="WP_157290606.1">
    <property type="nucleotide sequence ID" value="NZ_WQRF01000003.1"/>
</dbReference>
<evidence type="ECO:0000256" key="1">
    <source>
        <dbReference type="SAM" id="Phobius"/>
    </source>
</evidence>